<dbReference type="InterPro" id="IPR024071">
    <property type="entry name" value="S-Me-THD_C_sf"/>
</dbReference>
<dbReference type="Pfam" id="PF06032">
    <property type="entry name" value="S-Me-THD_N"/>
    <property type="match status" value="1"/>
</dbReference>
<dbReference type="InterPro" id="IPR002821">
    <property type="entry name" value="Hydantoinase_A"/>
</dbReference>
<feature type="domain" description="S-Me-THD N-terminal" evidence="3">
    <location>
        <begin position="603"/>
        <end position="766"/>
    </location>
</feature>
<evidence type="ECO:0000259" key="4">
    <source>
        <dbReference type="Pfam" id="PF20906"/>
    </source>
</evidence>
<dbReference type="SUPFAM" id="SSF53067">
    <property type="entry name" value="Actin-like ATPase domain"/>
    <property type="match status" value="2"/>
</dbReference>
<evidence type="ECO:0000259" key="3">
    <source>
        <dbReference type="Pfam" id="PF06032"/>
    </source>
</evidence>
<dbReference type="Proteomes" id="UP000053477">
    <property type="component" value="Unassembled WGS sequence"/>
</dbReference>
<dbReference type="Pfam" id="PF20906">
    <property type="entry name" value="S-Me-THD_C"/>
    <property type="match status" value="1"/>
</dbReference>
<dbReference type="PANTHER" id="PTHR11365:SF10">
    <property type="entry name" value="HYDANTOINASE_OXOPROLINASE"/>
    <property type="match status" value="1"/>
</dbReference>
<keyword evidence="6" id="KW-1185">Reference proteome</keyword>
<name>A0A0H2RPJ3_9AGAM</name>
<dbReference type="Gene3D" id="3.30.420.40">
    <property type="match status" value="1"/>
</dbReference>
<evidence type="ECO:0000313" key="5">
    <source>
        <dbReference type="EMBL" id="KLO06736.1"/>
    </source>
</evidence>
<dbReference type="InterPro" id="IPR008040">
    <property type="entry name" value="Hydant_A_N"/>
</dbReference>
<dbReference type="GO" id="GO:0016787">
    <property type="term" value="F:hydrolase activity"/>
    <property type="evidence" value="ECO:0007669"/>
    <property type="project" value="InterPro"/>
</dbReference>
<evidence type="ECO:0000259" key="1">
    <source>
        <dbReference type="Pfam" id="PF01968"/>
    </source>
</evidence>
<feature type="domain" description="S-Me-THD-like C-terminal" evidence="4">
    <location>
        <begin position="770"/>
        <end position="978"/>
    </location>
</feature>
<gene>
    <name evidence="5" type="ORF">SCHPADRAFT_985658</name>
</gene>
<accession>A0A0H2RPJ3</accession>
<dbReference type="FunFam" id="3.40.1610.10:FF:000001">
    <property type="entry name" value="Hydantoinase, putative"/>
    <property type="match status" value="1"/>
</dbReference>
<dbReference type="InterPro" id="IPR010318">
    <property type="entry name" value="S-Me-THD_N"/>
</dbReference>
<dbReference type="EMBL" id="KQ086184">
    <property type="protein sequence ID" value="KLO06736.1"/>
    <property type="molecule type" value="Genomic_DNA"/>
</dbReference>
<dbReference type="Pfam" id="PF05378">
    <property type="entry name" value="Hydant_A_N"/>
    <property type="match status" value="1"/>
</dbReference>
<dbReference type="AlphaFoldDB" id="A0A0H2RPJ3"/>
<dbReference type="InterPro" id="IPR043129">
    <property type="entry name" value="ATPase_NBD"/>
</dbReference>
<dbReference type="SUPFAM" id="SSF160991">
    <property type="entry name" value="CV3147-like"/>
    <property type="match status" value="1"/>
</dbReference>
<dbReference type="STRING" id="27342.A0A0H2RPJ3"/>
<feature type="domain" description="Hydantoinase/oxoprolinase N-terminal" evidence="2">
    <location>
        <begin position="3"/>
        <end position="183"/>
    </location>
</feature>
<dbReference type="InterPro" id="IPR048350">
    <property type="entry name" value="S-Me-THD-like_C"/>
</dbReference>
<dbReference type="InterPro" id="IPR045079">
    <property type="entry name" value="Oxoprolinase-like"/>
</dbReference>
<dbReference type="InParanoid" id="A0A0H2RPJ3"/>
<proteinExistence type="predicted"/>
<dbReference type="OrthoDB" id="5404895at2759"/>
<dbReference type="PANTHER" id="PTHR11365">
    <property type="entry name" value="5-OXOPROLINASE RELATED"/>
    <property type="match status" value="1"/>
</dbReference>
<evidence type="ECO:0000259" key="2">
    <source>
        <dbReference type="Pfam" id="PF05378"/>
    </source>
</evidence>
<dbReference type="Gene3D" id="2.40.390.10">
    <property type="entry name" value="CV3147-like"/>
    <property type="match status" value="1"/>
</dbReference>
<dbReference type="Gene3D" id="3.40.1610.10">
    <property type="entry name" value="CV3147-like domain"/>
    <property type="match status" value="1"/>
</dbReference>
<dbReference type="Pfam" id="PF01968">
    <property type="entry name" value="Hydantoinase_A"/>
    <property type="match status" value="1"/>
</dbReference>
<protein>
    <submittedName>
        <fullName evidence="5">DUF917-domain-containing protein</fullName>
    </submittedName>
</protein>
<sequence length="994" mass="105155">MFRIGIDVGGTNTDAVVLSDAQDVLAENAIVAWEKSPTTANVTEGIAKALGAVIEKSEISIKDIAYVSIGTTHFVNAVIEANPTKLAKVAVIRLAGPYTKRCPPFIDFPPSLRDTIEGHVAVIDGGLQIDGKEIVPIKDEHVFEQCRIIKEKGLSHVVLVGVFSPLAGPGEQEEYVRDLIEKYFEGSKMEVVCSKDVGHVGLLERENAAILNAAILSFARETIRSYAAVLKKLSLSCPLYLTQLDGTLVNSRAAASVPIRTFSNGPTNSMRGASYLAKLDGRTRGKSIIVVDVGGTTTDVGVLLPSGFPRKAAAFTEVGGVRTSFSMPDIYSIGLGGGSYVFFDANGSATVGPSSVGLEIITSAKVFGGQVLTATDLAVVAGLKDTESIGDKSLVLNNITSKEVTAGMDAIRRSLETAIDRMKTDSGDAIVLLVGGGSVIVPPTLEGVQEIVRPPYFNVANAVGAAIARVSGTVDRIEIPGNRSFDEIIEACKAEAIQNAVNAGANCENTSIAEVAVIQLPYVANHASRVIVKAVGDLDLGALKVDPSEEQNSDLESATITDVQAKNMVKPVAAPTQSKTNAVDINTYTPSVSSDGIWTLSETDIEWIAEGCAILGCGGGGATYSAFLMARQAIRAGHKIRVVDIEYLLQNSRDAWILPCGFMGSPSVSSERIPSGVEIPTAGRNLVKFLGIEKISALISDEIGGKNGLEPMLLATETDFNLPIVDADLMGRAYPRLDQILPCIAKEKGLFPVVAADGIGNCMVVPTAENNAIVEDILRAACTVLGSSVGLSISPLQAHELVEHSIPGSTSQAWRIGRAVALCRRESTLSSVSEAITRLQDGKLLFVGKVCLHEVRGGFTHGRITVAPLLQEEMEGSNKADDQQPNAISGRMIIPFQNENLQAEIEHEDGSRKVVCCVPDLITVIDAQNGSAIGTQDYRYGLRVIVIGLACDPRWASPAGLKLGGPVAFGLDTKYEPIGVYKQPKSVVAEFRAS</sequence>
<dbReference type="InterPro" id="IPR027479">
    <property type="entry name" value="S-Me-THD_N_sf"/>
</dbReference>
<evidence type="ECO:0000313" key="6">
    <source>
        <dbReference type="Proteomes" id="UP000053477"/>
    </source>
</evidence>
<organism evidence="5 6">
    <name type="scientific">Schizopora paradoxa</name>
    <dbReference type="NCBI Taxonomy" id="27342"/>
    <lineage>
        <taxon>Eukaryota</taxon>
        <taxon>Fungi</taxon>
        <taxon>Dikarya</taxon>
        <taxon>Basidiomycota</taxon>
        <taxon>Agaricomycotina</taxon>
        <taxon>Agaricomycetes</taxon>
        <taxon>Hymenochaetales</taxon>
        <taxon>Schizoporaceae</taxon>
        <taxon>Schizopora</taxon>
    </lineage>
</organism>
<feature type="domain" description="Hydantoinase A/oxoprolinase" evidence="1">
    <location>
        <begin position="205"/>
        <end position="382"/>
    </location>
</feature>
<reference evidence="5 6" key="1">
    <citation type="submission" date="2015-04" db="EMBL/GenBank/DDBJ databases">
        <title>Complete genome sequence of Schizopora paradoxa KUC8140, a cosmopolitan wood degrader in East Asia.</title>
        <authorList>
            <consortium name="DOE Joint Genome Institute"/>
            <person name="Min B."/>
            <person name="Park H."/>
            <person name="Jang Y."/>
            <person name="Kim J.-J."/>
            <person name="Kim K.H."/>
            <person name="Pangilinan J."/>
            <person name="Lipzen A."/>
            <person name="Riley R."/>
            <person name="Grigoriev I.V."/>
            <person name="Spatafora J.W."/>
            <person name="Choi I.-G."/>
        </authorList>
    </citation>
    <scope>NUCLEOTIDE SEQUENCE [LARGE SCALE GENOMIC DNA]</scope>
    <source>
        <strain evidence="5 6">KUC8140</strain>
    </source>
</reference>